<reference evidence="3 4" key="1">
    <citation type="submission" date="2005-09" db="EMBL/GenBank/DDBJ databases">
        <authorList>
            <person name="Mural R.J."/>
            <person name="Li P.W."/>
            <person name="Adams M.D."/>
            <person name="Amanatides P.G."/>
            <person name="Baden-Tillson H."/>
            <person name="Barnstead M."/>
            <person name="Chin S.H."/>
            <person name="Dew I."/>
            <person name="Evans C.A."/>
            <person name="Ferriera S."/>
            <person name="Flanigan M."/>
            <person name="Fosler C."/>
            <person name="Glodek A."/>
            <person name="Gu Z."/>
            <person name="Holt R.A."/>
            <person name="Jennings D."/>
            <person name="Kraft C.L."/>
            <person name="Lu F."/>
            <person name="Nguyen T."/>
            <person name="Nusskern D.R."/>
            <person name="Pfannkoch C.M."/>
            <person name="Sitter C."/>
            <person name="Sutton G.G."/>
            <person name="Venter J.C."/>
            <person name="Wang Z."/>
            <person name="Woodage T."/>
            <person name="Zheng X.H."/>
            <person name="Zhong F."/>
        </authorList>
    </citation>
    <scope>NUCLEOTIDE SEQUENCE [LARGE SCALE GENOMIC DNA]</scope>
    <source>
        <strain>BN</strain>
        <strain evidence="4">Sprague-Dawley</strain>
    </source>
</reference>
<feature type="compositionally biased region" description="Basic and acidic residues" evidence="1">
    <location>
        <begin position="1"/>
        <end position="12"/>
    </location>
</feature>
<feature type="region of interest" description="Disordered" evidence="1">
    <location>
        <begin position="1"/>
        <end position="20"/>
    </location>
</feature>
<feature type="non-terminal residue" evidence="3">
    <location>
        <position position="147"/>
    </location>
</feature>
<evidence type="ECO:0000313" key="4">
    <source>
        <dbReference type="Proteomes" id="UP000234681"/>
    </source>
</evidence>
<dbReference type="CDD" id="cd07765">
    <property type="entry name" value="KRAB_A-box"/>
    <property type="match status" value="1"/>
</dbReference>
<dbReference type="GO" id="GO:0006355">
    <property type="term" value="P:regulation of DNA-templated transcription"/>
    <property type="evidence" value="ECO:0007669"/>
    <property type="project" value="InterPro"/>
</dbReference>
<dbReference type="InterPro" id="IPR036051">
    <property type="entry name" value="KRAB_dom_sf"/>
</dbReference>
<dbReference type="Pfam" id="PF01352">
    <property type="entry name" value="KRAB"/>
    <property type="match status" value="1"/>
</dbReference>
<dbReference type="AlphaFoldDB" id="A6KB98"/>
<dbReference type="Proteomes" id="UP000234681">
    <property type="component" value="Chromosome 1"/>
</dbReference>
<dbReference type="SUPFAM" id="SSF109640">
    <property type="entry name" value="KRAB domain (Kruppel-associated box)"/>
    <property type="match status" value="1"/>
</dbReference>
<evidence type="ECO:0000313" key="3">
    <source>
        <dbReference type="EMBL" id="EDL99767.1"/>
    </source>
</evidence>
<evidence type="ECO:0000259" key="2">
    <source>
        <dbReference type="PROSITE" id="PS50805"/>
    </source>
</evidence>
<feature type="domain" description="KRAB" evidence="2">
    <location>
        <begin position="45"/>
        <end position="116"/>
    </location>
</feature>
<dbReference type="PANTHER" id="PTHR23232">
    <property type="entry name" value="KRAB DOMAIN C2H2 ZINC FINGER"/>
    <property type="match status" value="1"/>
</dbReference>
<protein>
    <submittedName>
        <fullName evidence="3">RCG22974</fullName>
    </submittedName>
</protein>
<proteinExistence type="predicted"/>
<dbReference type="InterPro" id="IPR001909">
    <property type="entry name" value="KRAB"/>
</dbReference>
<dbReference type="Gene3D" id="6.10.140.140">
    <property type="match status" value="1"/>
</dbReference>
<gene>
    <name evidence="3" type="ORF">rCG_22974</name>
</gene>
<accession>A6KB98</accession>
<name>A6KB98_RAT</name>
<sequence length="147" mass="16809">MERKETVAKDPEPQSGHSLLFKEKIKEEKQEEMADSPVNMSQSLLTFRDVAVHFSQEEWECLDSSQRALYIDVMLENYSNLVSVENYCICETVHQHVKTEKESCQCNELGEMLRGPSNCALYKRSDTIETSNNCRCCKDRGASVDSS</sequence>
<dbReference type="EMBL" id="CH474033">
    <property type="protein sequence ID" value="EDL99767.1"/>
    <property type="molecule type" value="Genomic_DNA"/>
</dbReference>
<dbReference type="PROSITE" id="PS50805">
    <property type="entry name" value="KRAB"/>
    <property type="match status" value="1"/>
</dbReference>
<organism evidence="3 4">
    <name type="scientific">Rattus norvegicus</name>
    <name type="common">Rat</name>
    <dbReference type="NCBI Taxonomy" id="10116"/>
    <lineage>
        <taxon>Eukaryota</taxon>
        <taxon>Metazoa</taxon>
        <taxon>Chordata</taxon>
        <taxon>Craniata</taxon>
        <taxon>Vertebrata</taxon>
        <taxon>Euteleostomi</taxon>
        <taxon>Mammalia</taxon>
        <taxon>Eutheria</taxon>
        <taxon>Euarchontoglires</taxon>
        <taxon>Glires</taxon>
        <taxon>Rodentia</taxon>
        <taxon>Myomorpha</taxon>
        <taxon>Muroidea</taxon>
        <taxon>Muridae</taxon>
        <taxon>Murinae</taxon>
        <taxon>Rattus</taxon>
    </lineage>
</organism>
<dbReference type="PANTHER" id="PTHR23232:SF150">
    <property type="entry name" value="ZINC FINGER PROTEIN 993-RELATED"/>
    <property type="match status" value="1"/>
</dbReference>
<dbReference type="SMART" id="SM00349">
    <property type="entry name" value="KRAB"/>
    <property type="match status" value="1"/>
</dbReference>
<evidence type="ECO:0000256" key="1">
    <source>
        <dbReference type="SAM" id="MobiDB-lite"/>
    </source>
</evidence>
<dbReference type="InterPro" id="IPR050169">
    <property type="entry name" value="Krueppel_C2H2_ZnF"/>
</dbReference>